<reference evidence="1 2" key="1">
    <citation type="journal article" date="2014" name="Mol. Biol. Evol.">
        <title>Massive expansion of Ubiquitination-related gene families within the Chlamydiae.</title>
        <authorList>
            <person name="Domman D."/>
            <person name="Collingro A."/>
            <person name="Lagkouvardos I."/>
            <person name="Gehre L."/>
            <person name="Weinmaier T."/>
            <person name="Rattei T."/>
            <person name="Subtil A."/>
            <person name="Horn M."/>
        </authorList>
    </citation>
    <scope>NUCLEOTIDE SEQUENCE [LARGE SCALE GENOMIC DNA]</scope>
    <source>
        <strain evidence="1 2">OEW1</strain>
    </source>
</reference>
<comment type="caution">
    <text evidence="1">The sequence shown here is derived from an EMBL/GenBank/DDBJ whole genome shotgun (WGS) entry which is preliminary data.</text>
</comment>
<sequence length="112" mass="12770">MVGIRRKKYEHLFSSKCYVLRLIPESNLFVIVNKSAAKKVIEENLNLFQKSTHSMQPTDYFLDKLCNQKNKEYTGLHSDILLGIPLGFGRNNSVAFANRSSIQKLTFLCLSG</sequence>
<dbReference type="Proteomes" id="UP000031307">
    <property type="component" value="Unassembled WGS sequence"/>
</dbReference>
<organism evidence="1 2">
    <name type="scientific">Parachlamydia acanthamoebae</name>
    <dbReference type="NCBI Taxonomy" id="83552"/>
    <lineage>
        <taxon>Bacteria</taxon>
        <taxon>Pseudomonadati</taxon>
        <taxon>Chlamydiota</taxon>
        <taxon>Chlamydiia</taxon>
        <taxon>Parachlamydiales</taxon>
        <taxon>Parachlamydiaceae</taxon>
        <taxon>Parachlamydia</taxon>
    </lineage>
</organism>
<evidence type="ECO:0000313" key="1">
    <source>
        <dbReference type="EMBL" id="KIA76168.1"/>
    </source>
</evidence>
<dbReference type="PATRIC" id="fig|83552.4.peg.2744"/>
<proteinExistence type="predicted"/>
<name>A0A0C1E7S3_9BACT</name>
<accession>A0A0C1E7S3</accession>
<dbReference type="AlphaFoldDB" id="A0A0C1E7S3"/>
<evidence type="ECO:0000313" key="2">
    <source>
        <dbReference type="Proteomes" id="UP000031307"/>
    </source>
</evidence>
<gene>
    <name evidence="1" type="ORF">DB43_AS00380</name>
</gene>
<protein>
    <submittedName>
        <fullName evidence="1">Uncharacterized protein</fullName>
    </submittedName>
</protein>
<dbReference type="EMBL" id="JSAM01000129">
    <property type="protein sequence ID" value="KIA76168.1"/>
    <property type="molecule type" value="Genomic_DNA"/>
</dbReference>